<dbReference type="SUPFAM" id="SSF51445">
    <property type="entry name" value="(Trans)glycosidases"/>
    <property type="match status" value="1"/>
</dbReference>
<dbReference type="PRINTS" id="PR00133">
    <property type="entry name" value="GLHYDRLASE3"/>
</dbReference>
<dbReference type="Gene3D" id="3.40.50.1700">
    <property type="entry name" value="Glycoside hydrolase family 3 C-terminal domain"/>
    <property type="match status" value="1"/>
</dbReference>
<dbReference type="PANTHER" id="PTHR42715:SF10">
    <property type="entry name" value="BETA-GLUCOSIDASE"/>
    <property type="match status" value="1"/>
</dbReference>
<evidence type="ECO:0000256" key="3">
    <source>
        <dbReference type="ARBA" id="ARBA00023277"/>
    </source>
</evidence>
<dbReference type="InterPro" id="IPR036962">
    <property type="entry name" value="Glyco_hydro_3_N_sf"/>
</dbReference>
<dbReference type="InterPro" id="IPR050288">
    <property type="entry name" value="Cellulose_deg_GH3"/>
</dbReference>
<evidence type="ECO:0000256" key="2">
    <source>
        <dbReference type="ARBA" id="ARBA00022801"/>
    </source>
</evidence>
<dbReference type="FunFam" id="2.60.40.10:FF:000495">
    <property type="entry name" value="Periplasmic beta-glucosidase"/>
    <property type="match status" value="1"/>
</dbReference>
<protein>
    <submittedName>
        <fullName evidence="6">Beta-glucosidase BglX</fullName>
        <ecNumber evidence="6">3.2.1.21</ecNumber>
    </submittedName>
</protein>
<accession>A0A6L8VBD4</accession>
<dbReference type="Pfam" id="PF00933">
    <property type="entry name" value="Glyco_hydro_3"/>
    <property type="match status" value="1"/>
</dbReference>
<name>A0A6L8VBD4_9BACL</name>
<dbReference type="SMART" id="SM01217">
    <property type="entry name" value="Fn3_like"/>
    <property type="match status" value="1"/>
</dbReference>
<dbReference type="InterPro" id="IPR036881">
    <property type="entry name" value="Glyco_hydro_3_C_sf"/>
</dbReference>
<feature type="domain" description="Fibronectin type III-like" evidence="5">
    <location>
        <begin position="638"/>
        <end position="707"/>
    </location>
</feature>
<dbReference type="InterPro" id="IPR013783">
    <property type="entry name" value="Ig-like_fold"/>
</dbReference>
<keyword evidence="4 6" id="KW-0326">Glycosidase</keyword>
<dbReference type="EC" id="3.2.1.21" evidence="6"/>
<dbReference type="PROSITE" id="PS00775">
    <property type="entry name" value="GLYCOSYL_HYDROL_F3"/>
    <property type="match status" value="1"/>
</dbReference>
<dbReference type="SUPFAM" id="SSF52279">
    <property type="entry name" value="Beta-D-glucan exohydrolase, C-terminal domain"/>
    <property type="match status" value="1"/>
</dbReference>
<dbReference type="EMBL" id="WTUZ01000039">
    <property type="protein sequence ID" value="MZQ86530.1"/>
    <property type="molecule type" value="Genomic_DNA"/>
</dbReference>
<organism evidence="6 7">
    <name type="scientific">Paenibacillus silvestris</name>
    <dbReference type="NCBI Taxonomy" id="2606219"/>
    <lineage>
        <taxon>Bacteria</taxon>
        <taxon>Bacillati</taxon>
        <taxon>Bacillota</taxon>
        <taxon>Bacilli</taxon>
        <taxon>Bacillales</taxon>
        <taxon>Paenibacillaceae</taxon>
        <taxon>Paenibacillus</taxon>
    </lineage>
</organism>
<dbReference type="Proteomes" id="UP000481087">
    <property type="component" value="Unassembled WGS sequence"/>
</dbReference>
<dbReference type="Gene3D" id="2.60.40.10">
    <property type="entry name" value="Immunoglobulins"/>
    <property type="match status" value="1"/>
</dbReference>
<dbReference type="InterPro" id="IPR001764">
    <property type="entry name" value="Glyco_hydro_3_N"/>
</dbReference>
<dbReference type="NCBIfam" id="NF011678">
    <property type="entry name" value="PRK15098.1"/>
    <property type="match status" value="1"/>
</dbReference>
<sequence>MTDQQLNALLKELTLEEKISQLLQLAAPFFDGSGTEGQITGPMASMGINDDIVKNTGSVLGLSGAIETISVQEAHMKKNRLGIPLLVMADIIHGYKTIFPVPLAISCSWDLEAAERSAEIAAAEASAAGVHVTFSPMVDLVRDPRWGRVMETTGEDPYLNGEFARAFVRGYQGKDLKNDLTRLAACVKHFAAYGAGEGGRDYNTVDMSERQLREYYLPAYKAALDEGAELVMTAFNTVDGIPAAGNKRLMRDLLRKEWGFDGVVISDWGAVKEMIPHGVAADEAEAAYKSLLAGVDIEMMTTCYENHLKQLVENGEVDEALIDEAVLRILELKQKLGLFDNPYRGADVNREREIVLSAEHRQAARDLAVKSCVLLKNESVLPLKKEQNIALIGPFAQNGDILGPWSWLGSKEEAVQLYDGLKAKTSRIVTAQGSDIESVTATQLEEALSVAREADVIVLALGEHSDMSGEAGSRANIRLPDAQLELTAKLKSLGKPMVAVLFNGRPLDLHGVYDVVDAVLEAWYPGTEGGAAVADLLYGDSNPSGRLTMSFPFAVGQVPVYYNNFNTGRPQGAPDAQVRYVSQYLDIPNAPLYPFGYGLSYTTFAYSDASISSDRMALGQSLEVTVKVTNTGEVAGEEVVQLYVRDVAGEVVRPLKELKGFRKIKLQPGEVQEVTFLLTEEQLRYHHSDLSLLSDAGEFAVFVGSSSRDVLQALSFQLIK</sequence>
<evidence type="ECO:0000259" key="5">
    <source>
        <dbReference type="SMART" id="SM01217"/>
    </source>
</evidence>
<comment type="caution">
    <text evidence="6">The sequence shown here is derived from an EMBL/GenBank/DDBJ whole genome shotgun (WGS) entry which is preliminary data.</text>
</comment>
<dbReference type="GO" id="GO:0005975">
    <property type="term" value="P:carbohydrate metabolic process"/>
    <property type="evidence" value="ECO:0007669"/>
    <property type="project" value="InterPro"/>
</dbReference>
<gene>
    <name evidence="6" type="primary">bglX</name>
    <name evidence="6" type="ORF">GQF01_30945</name>
</gene>
<dbReference type="Pfam" id="PF14310">
    <property type="entry name" value="Fn3-like"/>
    <property type="match status" value="1"/>
</dbReference>
<comment type="similarity">
    <text evidence="1 4">Belongs to the glycosyl hydrolase 3 family.</text>
</comment>
<dbReference type="InterPro" id="IPR019800">
    <property type="entry name" value="Glyco_hydro_3_AS"/>
</dbReference>
<evidence type="ECO:0000313" key="7">
    <source>
        <dbReference type="Proteomes" id="UP000481087"/>
    </source>
</evidence>
<keyword evidence="3" id="KW-0119">Carbohydrate metabolism</keyword>
<keyword evidence="2 4" id="KW-0378">Hydrolase</keyword>
<dbReference type="InterPro" id="IPR002772">
    <property type="entry name" value="Glyco_hydro_3_C"/>
</dbReference>
<evidence type="ECO:0000256" key="4">
    <source>
        <dbReference type="RuleBase" id="RU361161"/>
    </source>
</evidence>
<keyword evidence="7" id="KW-1185">Reference proteome</keyword>
<dbReference type="InterPro" id="IPR026891">
    <property type="entry name" value="Fn3-like"/>
</dbReference>
<proteinExistence type="inferred from homology"/>
<evidence type="ECO:0000256" key="1">
    <source>
        <dbReference type="ARBA" id="ARBA00005336"/>
    </source>
</evidence>
<dbReference type="Gene3D" id="3.20.20.300">
    <property type="entry name" value="Glycoside hydrolase, family 3, N-terminal domain"/>
    <property type="match status" value="1"/>
</dbReference>
<reference evidence="6 7" key="1">
    <citation type="submission" date="2019-12" db="EMBL/GenBank/DDBJ databases">
        <title>Paenibacillus sp. nov. sp. isolated from soil.</title>
        <authorList>
            <person name="Kim J."/>
            <person name="Jeong S.E."/>
            <person name="Jung H.S."/>
            <person name="Jeon C.O."/>
        </authorList>
    </citation>
    <scope>NUCLEOTIDE SEQUENCE [LARGE SCALE GENOMIC DNA]</scope>
    <source>
        <strain evidence="6 7">5J-6</strain>
    </source>
</reference>
<dbReference type="Pfam" id="PF01915">
    <property type="entry name" value="Glyco_hydro_3_C"/>
    <property type="match status" value="1"/>
</dbReference>
<dbReference type="GO" id="GO:0008422">
    <property type="term" value="F:beta-glucosidase activity"/>
    <property type="evidence" value="ECO:0007669"/>
    <property type="project" value="UniProtKB-EC"/>
</dbReference>
<dbReference type="RefSeq" id="WP_161411139.1">
    <property type="nucleotide sequence ID" value="NZ_WTUZ01000039.1"/>
</dbReference>
<evidence type="ECO:0000313" key="6">
    <source>
        <dbReference type="EMBL" id="MZQ86530.1"/>
    </source>
</evidence>
<dbReference type="FunFam" id="3.20.20.300:FF:000005">
    <property type="entry name" value="Periplasmic beta-glucosidase"/>
    <property type="match status" value="1"/>
</dbReference>
<dbReference type="PANTHER" id="PTHR42715">
    <property type="entry name" value="BETA-GLUCOSIDASE"/>
    <property type="match status" value="1"/>
</dbReference>
<dbReference type="AlphaFoldDB" id="A0A6L8VBD4"/>
<dbReference type="InterPro" id="IPR017853">
    <property type="entry name" value="GH"/>
</dbReference>